<dbReference type="Proteomes" id="UP001604277">
    <property type="component" value="Unassembled WGS sequence"/>
</dbReference>
<name>A0ABD1T8J5_9LAMI</name>
<protein>
    <submittedName>
        <fullName evidence="1">Uncharacterized protein</fullName>
    </submittedName>
</protein>
<keyword evidence="2" id="KW-1185">Reference proteome</keyword>
<reference evidence="2" key="1">
    <citation type="submission" date="2024-07" db="EMBL/GenBank/DDBJ databases">
        <title>Two chromosome-level genome assemblies of Korean endemic species Abeliophyllum distichum and Forsythia ovata (Oleaceae).</title>
        <authorList>
            <person name="Jang H."/>
        </authorList>
    </citation>
    <scope>NUCLEOTIDE SEQUENCE [LARGE SCALE GENOMIC DNA]</scope>
</reference>
<comment type="caution">
    <text evidence="1">The sequence shown here is derived from an EMBL/GenBank/DDBJ whole genome shotgun (WGS) entry which is preliminary data.</text>
</comment>
<dbReference type="AlphaFoldDB" id="A0ABD1T8J5"/>
<proteinExistence type="predicted"/>
<organism evidence="1 2">
    <name type="scientific">Forsythia ovata</name>
    <dbReference type="NCBI Taxonomy" id="205694"/>
    <lineage>
        <taxon>Eukaryota</taxon>
        <taxon>Viridiplantae</taxon>
        <taxon>Streptophyta</taxon>
        <taxon>Embryophyta</taxon>
        <taxon>Tracheophyta</taxon>
        <taxon>Spermatophyta</taxon>
        <taxon>Magnoliopsida</taxon>
        <taxon>eudicotyledons</taxon>
        <taxon>Gunneridae</taxon>
        <taxon>Pentapetalae</taxon>
        <taxon>asterids</taxon>
        <taxon>lamiids</taxon>
        <taxon>Lamiales</taxon>
        <taxon>Oleaceae</taxon>
        <taxon>Forsythieae</taxon>
        <taxon>Forsythia</taxon>
    </lineage>
</organism>
<gene>
    <name evidence="1" type="ORF">Fot_32691</name>
</gene>
<sequence length="111" mass="12920">MNAHRFTHRSDGDPVEIRWRPEITTRANCKPTVDVVWDVHKTRETTRKSGNQRRLEAIYCLIRAHRFTHRSDGDPVEIRWRPGITARANSRQYHFSSEALVGQANRSSPSL</sequence>
<accession>A0ABD1T8J5</accession>
<evidence type="ECO:0000313" key="1">
    <source>
        <dbReference type="EMBL" id="KAL2509044.1"/>
    </source>
</evidence>
<evidence type="ECO:0000313" key="2">
    <source>
        <dbReference type="Proteomes" id="UP001604277"/>
    </source>
</evidence>
<dbReference type="EMBL" id="JBFOLJ010000009">
    <property type="protein sequence ID" value="KAL2509044.1"/>
    <property type="molecule type" value="Genomic_DNA"/>
</dbReference>